<dbReference type="STRING" id="71717.A0A4Y7T6E9"/>
<evidence type="ECO:0000313" key="4">
    <source>
        <dbReference type="EMBL" id="TEB29139.1"/>
    </source>
</evidence>
<dbReference type="EMBL" id="QPFP01000029">
    <property type="protein sequence ID" value="TEB29139.1"/>
    <property type="molecule type" value="Genomic_DNA"/>
</dbReference>
<accession>A0A4Y7T6E9</accession>
<protein>
    <recommendedName>
        <fullName evidence="3">Nephrocystin 3-like N-terminal domain-containing protein</fullName>
    </recommendedName>
</protein>
<organism evidence="4 5">
    <name type="scientific">Coprinellus micaceus</name>
    <name type="common">Glistening ink-cap mushroom</name>
    <name type="synonym">Coprinus micaceus</name>
    <dbReference type="NCBI Taxonomy" id="71717"/>
    <lineage>
        <taxon>Eukaryota</taxon>
        <taxon>Fungi</taxon>
        <taxon>Dikarya</taxon>
        <taxon>Basidiomycota</taxon>
        <taxon>Agaricomycotina</taxon>
        <taxon>Agaricomycetes</taxon>
        <taxon>Agaricomycetidae</taxon>
        <taxon>Agaricales</taxon>
        <taxon>Agaricineae</taxon>
        <taxon>Psathyrellaceae</taxon>
        <taxon>Coprinellus</taxon>
    </lineage>
</organism>
<keyword evidence="5" id="KW-1185">Reference proteome</keyword>
<feature type="region of interest" description="Disordered" evidence="2">
    <location>
        <begin position="1"/>
        <end position="63"/>
    </location>
</feature>
<dbReference type="Gene3D" id="1.25.40.10">
    <property type="entry name" value="Tetratricopeptide repeat domain"/>
    <property type="match status" value="1"/>
</dbReference>
<comment type="caution">
    <text evidence="4">The sequence shown here is derived from an EMBL/GenBank/DDBJ whole genome shotgun (WGS) entry which is preliminary data.</text>
</comment>
<feature type="domain" description="Nephrocystin 3-like N-terminal" evidence="3">
    <location>
        <begin position="142"/>
        <end position="292"/>
    </location>
</feature>
<dbReference type="InterPro" id="IPR011990">
    <property type="entry name" value="TPR-like_helical_dom_sf"/>
</dbReference>
<evidence type="ECO:0000313" key="5">
    <source>
        <dbReference type="Proteomes" id="UP000298030"/>
    </source>
</evidence>
<dbReference type="SUPFAM" id="SSF48452">
    <property type="entry name" value="TPR-like"/>
    <property type="match status" value="1"/>
</dbReference>
<dbReference type="Gene3D" id="3.40.50.300">
    <property type="entry name" value="P-loop containing nucleotide triphosphate hydrolases"/>
    <property type="match status" value="1"/>
</dbReference>
<sequence length="661" mass="72935">MSLSRPKQPLPSLHPLTPPATPVAQESASRTPCPPCPPVASIPNVPPTIVETPYTSTTGEGTAEKVGDLDRRSAGLPPTHHRGLISLDSANFAGSSGVTKIDHVENLHYSTADVLRDLPKQKDISGHQSEYLPGSRESDLEGMQEWAKKPSPELVLGVHAAAGLGKSTLARELAHRLRSSDRLAAFVSLNAIPNDARGPESVVKVIAREIAEIHPGAVPLIARAIGECKSSPLEDHIVKFIGESVRSLGMLSSPLVVVLDASDEWEYTDTLVKKLACLIPFSSSVKFIFLGRRDLRTRGHKDAFIQPYQLQPVSPAVMGRYFEMQFDDVEWDYGRRPSAKNAWAGTESADRANQFYALGTALRTRFMHLGAAEDLEQSIYMLRRGFSLQSPGHPLRPSSLGNLANCLQSLFQTTGSLGDLHEAIRLHKEALSLRPPGHPYRSSSLHSLAYALQHTGEAADIVEAILLQKERLAQFSVDEPGRRQLMEAVAGLLGVLFHRRGRIEDVNDSIALRIEILAQLPPGHADRWPNLYHLGDAQDLDEAISLGRDTLNPLSDDDGKRFWFLEALAFALRLRPENLDGSLAMARKAMLAKEEEGLRYSLHTLSLVLLRRYEQLGNVEELDEAMSRCQEALALYPHYHVMRPVLVELESKLMVLRSKIL</sequence>
<dbReference type="Pfam" id="PF24883">
    <property type="entry name" value="NPHP3_N"/>
    <property type="match status" value="1"/>
</dbReference>
<dbReference type="InterPro" id="IPR027417">
    <property type="entry name" value="P-loop_NTPase"/>
</dbReference>
<feature type="compositionally biased region" description="Pro residues" evidence="2">
    <location>
        <begin position="32"/>
        <end position="46"/>
    </location>
</feature>
<evidence type="ECO:0000256" key="1">
    <source>
        <dbReference type="ARBA" id="ARBA00022737"/>
    </source>
</evidence>
<gene>
    <name evidence="4" type="ORF">FA13DRAFT_1711467</name>
</gene>
<name>A0A4Y7T6E9_COPMI</name>
<keyword evidence="1" id="KW-0677">Repeat</keyword>
<evidence type="ECO:0000256" key="2">
    <source>
        <dbReference type="SAM" id="MobiDB-lite"/>
    </source>
</evidence>
<evidence type="ECO:0000259" key="3">
    <source>
        <dbReference type="Pfam" id="PF24883"/>
    </source>
</evidence>
<reference evidence="4 5" key="1">
    <citation type="journal article" date="2019" name="Nat. Ecol. Evol.">
        <title>Megaphylogeny resolves global patterns of mushroom evolution.</title>
        <authorList>
            <person name="Varga T."/>
            <person name="Krizsan K."/>
            <person name="Foldi C."/>
            <person name="Dima B."/>
            <person name="Sanchez-Garcia M."/>
            <person name="Sanchez-Ramirez S."/>
            <person name="Szollosi G.J."/>
            <person name="Szarkandi J.G."/>
            <person name="Papp V."/>
            <person name="Albert L."/>
            <person name="Andreopoulos W."/>
            <person name="Angelini C."/>
            <person name="Antonin V."/>
            <person name="Barry K.W."/>
            <person name="Bougher N.L."/>
            <person name="Buchanan P."/>
            <person name="Buyck B."/>
            <person name="Bense V."/>
            <person name="Catcheside P."/>
            <person name="Chovatia M."/>
            <person name="Cooper J."/>
            <person name="Damon W."/>
            <person name="Desjardin D."/>
            <person name="Finy P."/>
            <person name="Geml J."/>
            <person name="Haridas S."/>
            <person name="Hughes K."/>
            <person name="Justo A."/>
            <person name="Karasinski D."/>
            <person name="Kautmanova I."/>
            <person name="Kiss B."/>
            <person name="Kocsube S."/>
            <person name="Kotiranta H."/>
            <person name="LaButti K.M."/>
            <person name="Lechner B.E."/>
            <person name="Liimatainen K."/>
            <person name="Lipzen A."/>
            <person name="Lukacs Z."/>
            <person name="Mihaltcheva S."/>
            <person name="Morgado L.N."/>
            <person name="Niskanen T."/>
            <person name="Noordeloos M.E."/>
            <person name="Ohm R.A."/>
            <person name="Ortiz-Santana B."/>
            <person name="Ovrebo C."/>
            <person name="Racz N."/>
            <person name="Riley R."/>
            <person name="Savchenko A."/>
            <person name="Shiryaev A."/>
            <person name="Soop K."/>
            <person name="Spirin V."/>
            <person name="Szebenyi C."/>
            <person name="Tomsovsky M."/>
            <person name="Tulloss R.E."/>
            <person name="Uehling J."/>
            <person name="Grigoriev I.V."/>
            <person name="Vagvolgyi C."/>
            <person name="Papp T."/>
            <person name="Martin F.M."/>
            <person name="Miettinen O."/>
            <person name="Hibbett D.S."/>
            <person name="Nagy L.G."/>
        </authorList>
    </citation>
    <scope>NUCLEOTIDE SEQUENCE [LARGE SCALE GENOMIC DNA]</scope>
    <source>
        <strain evidence="4 5">FP101781</strain>
    </source>
</reference>
<dbReference type="Proteomes" id="UP000298030">
    <property type="component" value="Unassembled WGS sequence"/>
</dbReference>
<dbReference type="SUPFAM" id="SSF52540">
    <property type="entry name" value="P-loop containing nucleoside triphosphate hydrolases"/>
    <property type="match status" value="1"/>
</dbReference>
<proteinExistence type="predicted"/>
<dbReference type="Pfam" id="PF13374">
    <property type="entry name" value="TPR_10"/>
    <property type="match status" value="1"/>
</dbReference>
<dbReference type="OrthoDB" id="3261813at2759"/>
<dbReference type="AlphaFoldDB" id="A0A4Y7T6E9"/>
<dbReference type="InterPro" id="IPR056884">
    <property type="entry name" value="NPHP3-like_N"/>
</dbReference>